<dbReference type="STRING" id="1073089.A0A1L9S0Z3"/>
<feature type="transmembrane region" description="Helical" evidence="1">
    <location>
        <begin position="76"/>
        <end position="95"/>
    </location>
</feature>
<gene>
    <name evidence="2" type="ORF">ASPWEDRAFT_166891</name>
</gene>
<keyword evidence="1" id="KW-0472">Membrane</keyword>
<protein>
    <submittedName>
        <fullName evidence="2">Uncharacterized protein</fullName>
    </submittedName>
</protein>
<accession>A0A1L9S0Z3</accession>
<evidence type="ECO:0000313" key="3">
    <source>
        <dbReference type="Proteomes" id="UP000184383"/>
    </source>
</evidence>
<keyword evidence="3" id="KW-1185">Reference proteome</keyword>
<dbReference type="GeneID" id="63745922"/>
<reference evidence="3" key="1">
    <citation type="journal article" date="2017" name="Genome Biol.">
        <title>Comparative genomics reveals high biological diversity and specific adaptations in the industrially and medically important fungal genus Aspergillus.</title>
        <authorList>
            <person name="de Vries R.P."/>
            <person name="Riley R."/>
            <person name="Wiebenga A."/>
            <person name="Aguilar-Osorio G."/>
            <person name="Amillis S."/>
            <person name="Uchima C.A."/>
            <person name="Anderluh G."/>
            <person name="Asadollahi M."/>
            <person name="Askin M."/>
            <person name="Barry K."/>
            <person name="Battaglia E."/>
            <person name="Bayram O."/>
            <person name="Benocci T."/>
            <person name="Braus-Stromeyer S.A."/>
            <person name="Caldana C."/>
            <person name="Canovas D."/>
            <person name="Cerqueira G.C."/>
            <person name="Chen F."/>
            <person name="Chen W."/>
            <person name="Choi C."/>
            <person name="Clum A."/>
            <person name="Dos Santos R.A."/>
            <person name="Damasio A.R."/>
            <person name="Diallinas G."/>
            <person name="Emri T."/>
            <person name="Fekete E."/>
            <person name="Flipphi M."/>
            <person name="Freyberg S."/>
            <person name="Gallo A."/>
            <person name="Gournas C."/>
            <person name="Habgood R."/>
            <person name="Hainaut M."/>
            <person name="Harispe M.L."/>
            <person name="Henrissat B."/>
            <person name="Hilden K.S."/>
            <person name="Hope R."/>
            <person name="Hossain A."/>
            <person name="Karabika E."/>
            <person name="Karaffa L."/>
            <person name="Karanyi Z."/>
            <person name="Krasevec N."/>
            <person name="Kuo A."/>
            <person name="Kusch H."/>
            <person name="LaButti K."/>
            <person name="Lagendijk E.L."/>
            <person name="Lapidus A."/>
            <person name="Levasseur A."/>
            <person name="Lindquist E."/>
            <person name="Lipzen A."/>
            <person name="Logrieco A.F."/>
            <person name="MacCabe A."/>
            <person name="Maekelae M.R."/>
            <person name="Malavazi I."/>
            <person name="Melin P."/>
            <person name="Meyer V."/>
            <person name="Mielnichuk N."/>
            <person name="Miskei M."/>
            <person name="Molnar A.P."/>
            <person name="Mule G."/>
            <person name="Ngan C.Y."/>
            <person name="Orejas M."/>
            <person name="Orosz E."/>
            <person name="Ouedraogo J.P."/>
            <person name="Overkamp K.M."/>
            <person name="Park H.-S."/>
            <person name="Perrone G."/>
            <person name="Piumi F."/>
            <person name="Punt P.J."/>
            <person name="Ram A.F."/>
            <person name="Ramon A."/>
            <person name="Rauscher S."/>
            <person name="Record E."/>
            <person name="Riano-Pachon D.M."/>
            <person name="Robert V."/>
            <person name="Roehrig J."/>
            <person name="Ruller R."/>
            <person name="Salamov A."/>
            <person name="Salih N.S."/>
            <person name="Samson R.A."/>
            <person name="Sandor E."/>
            <person name="Sanguinetti M."/>
            <person name="Schuetze T."/>
            <person name="Sepcic K."/>
            <person name="Shelest E."/>
            <person name="Sherlock G."/>
            <person name="Sophianopoulou V."/>
            <person name="Squina F.M."/>
            <person name="Sun H."/>
            <person name="Susca A."/>
            <person name="Todd R.B."/>
            <person name="Tsang A."/>
            <person name="Unkles S.E."/>
            <person name="van de Wiele N."/>
            <person name="van Rossen-Uffink D."/>
            <person name="Oliveira J.V."/>
            <person name="Vesth T.C."/>
            <person name="Visser J."/>
            <person name="Yu J.-H."/>
            <person name="Zhou M."/>
            <person name="Andersen M.R."/>
            <person name="Archer D.B."/>
            <person name="Baker S.E."/>
            <person name="Benoit I."/>
            <person name="Brakhage A.A."/>
            <person name="Braus G.H."/>
            <person name="Fischer R."/>
            <person name="Frisvad J.C."/>
            <person name="Goldman G.H."/>
            <person name="Houbraken J."/>
            <person name="Oakley B."/>
            <person name="Pocsi I."/>
            <person name="Scazzocchio C."/>
            <person name="Seiboth B."/>
            <person name="vanKuyk P.A."/>
            <person name="Wortman J."/>
            <person name="Dyer P.S."/>
            <person name="Grigoriev I.V."/>
        </authorList>
    </citation>
    <scope>NUCLEOTIDE SEQUENCE [LARGE SCALE GENOMIC DNA]</scope>
    <source>
        <strain evidence="3">DTO 134E9</strain>
    </source>
</reference>
<evidence type="ECO:0000313" key="2">
    <source>
        <dbReference type="EMBL" id="OJJ40834.1"/>
    </source>
</evidence>
<dbReference type="EMBL" id="KV878209">
    <property type="protein sequence ID" value="OJJ40834.1"/>
    <property type="molecule type" value="Genomic_DNA"/>
</dbReference>
<proteinExistence type="predicted"/>
<dbReference type="PANTHER" id="PTHR35394:SF5">
    <property type="entry name" value="DUF3176 DOMAIN-CONTAINING PROTEIN"/>
    <property type="match status" value="1"/>
</dbReference>
<name>A0A1L9S0Z3_ASPWE</name>
<keyword evidence="1" id="KW-1133">Transmembrane helix</keyword>
<dbReference type="OrthoDB" id="5242705at2759"/>
<feature type="transmembrane region" description="Helical" evidence="1">
    <location>
        <begin position="191"/>
        <end position="211"/>
    </location>
</feature>
<evidence type="ECO:0000256" key="1">
    <source>
        <dbReference type="SAM" id="Phobius"/>
    </source>
</evidence>
<keyword evidence="1" id="KW-0812">Transmembrane</keyword>
<dbReference type="AlphaFoldDB" id="A0A1L9S0Z3"/>
<dbReference type="Proteomes" id="UP000184383">
    <property type="component" value="Unassembled WGS sequence"/>
</dbReference>
<sequence length="226" mass="25468">MQPSPLSNSSCPSTKWQAAECSLGPIVRSFRATVQDRILPEETLDIWTQIEDIEEYGSLTLLPIWGSEKGVHRNPFFVIGPFSTLAIYTFLSSLFKGHVSVEFVDAKLVPTGPFVDRYASYDALYALTTGEIASCDTETVDKLSCSMDNVAAAMSKTFRGAPYVAPDFYWSNATMAEGRAFSKKMYTMVHWQWIVFPFCFWVIGMVTYIGMWKGRQDKVAWDVIVE</sequence>
<dbReference type="VEuPathDB" id="FungiDB:ASPWEDRAFT_166891"/>
<organism evidence="2 3">
    <name type="scientific">Aspergillus wentii DTO 134E9</name>
    <dbReference type="NCBI Taxonomy" id="1073089"/>
    <lineage>
        <taxon>Eukaryota</taxon>
        <taxon>Fungi</taxon>
        <taxon>Dikarya</taxon>
        <taxon>Ascomycota</taxon>
        <taxon>Pezizomycotina</taxon>
        <taxon>Eurotiomycetes</taxon>
        <taxon>Eurotiomycetidae</taxon>
        <taxon>Eurotiales</taxon>
        <taxon>Aspergillaceae</taxon>
        <taxon>Aspergillus</taxon>
        <taxon>Aspergillus subgen. Cremei</taxon>
    </lineage>
</organism>
<dbReference type="RefSeq" id="XP_040694510.1">
    <property type="nucleotide sequence ID" value="XM_040830074.1"/>
</dbReference>
<dbReference type="PANTHER" id="PTHR35394">
    <property type="entry name" value="DUF3176 DOMAIN-CONTAINING PROTEIN"/>
    <property type="match status" value="1"/>
</dbReference>